<feature type="transmembrane region" description="Helical" evidence="1">
    <location>
        <begin position="30"/>
        <end position="47"/>
    </location>
</feature>
<evidence type="ECO:0000313" key="2">
    <source>
        <dbReference type="EMBL" id="BAH31693.1"/>
    </source>
</evidence>
<feature type="transmembrane region" description="Helical" evidence="1">
    <location>
        <begin position="54"/>
        <end position="73"/>
    </location>
</feature>
<dbReference type="EMBL" id="AP008957">
    <property type="protein sequence ID" value="BAH31693.1"/>
    <property type="molecule type" value="Genomic_DNA"/>
</dbReference>
<proteinExistence type="predicted"/>
<feature type="transmembrane region" description="Helical" evidence="1">
    <location>
        <begin position="304"/>
        <end position="323"/>
    </location>
</feature>
<feature type="transmembrane region" description="Helical" evidence="1">
    <location>
        <begin position="231"/>
        <end position="250"/>
    </location>
</feature>
<reference evidence="2 3" key="2">
    <citation type="journal article" date="2006" name="Environ. Microbiol.">
        <title>Sequence analysis of three plasmids harboured in Rhodococcus erythropolis strain PR4.</title>
        <authorList>
            <person name="Sekine M."/>
            <person name="Tanikawa S."/>
            <person name="Omata S."/>
            <person name="Saito M."/>
            <person name="Fujisawa T."/>
            <person name="Tsukatani N."/>
            <person name="Tajima T."/>
            <person name="Sekigawa T."/>
            <person name="Kosugi H."/>
            <person name="Matsuo Y."/>
            <person name="Nishiko R."/>
            <person name="Imamura K."/>
            <person name="Ito M."/>
            <person name="Narita H."/>
            <person name="Tago S."/>
            <person name="Fujita N."/>
            <person name="Harayama S."/>
        </authorList>
    </citation>
    <scope>NUCLEOTIDE SEQUENCE [LARGE SCALE GENOMIC DNA]</scope>
    <source>
        <strain evidence="3">PR4 / NBRC 100887</strain>
    </source>
</reference>
<evidence type="ECO:0000313" key="3">
    <source>
        <dbReference type="Proteomes" id="UP000002204"/>
    </source>
</evidence>
<feature type="transmembrane region" description="Helical" evidence="1">
    <location>
        <begin position="280"/>
        <end position="298"/>
    </location>
</feature>
<feature type="transmembrane region" description="Helical" evidence="1">
    <location>
        <begin position="79"/>
        <end position="97"/>
    </location>
</feature>
<dbReference type="HOGENOM" id="CLU_647014_0_0_11"/>
<evidence type="ECO:0000256" key="1">
    <source>
        <dbReference type="SAM" id="Phobius"/>
    </source>
</evidence>
<keyword evidence="1" id="KW-0472">Membrane</keyword>
<reference evidence="3" key="1">
    <citation type="submission" date="2005-03" db="EMBL/GenBank/DDBJ databases">
        <title>Comparison of the complete genome sequences of Rhodococcus erythropolis PR4 and Rhodococcus opacus B4.</title>
        <authorList>
            <person name="Takarada H."/>
            <person name="Sekine M."/>
            <person name="Hosoyama A."/>
            <person name="Yamada R."/>
            <person name="Fujisawa T."/>
            <person name="Omata S."/>
            <person name="Shimizu A."/>
            <person name="Tsukatani N."/>
            <person name="Tanikawa S."/>
            <person name="Fujita N."/>
            <person name="Harayama S."/>
        </authorList>
    </citation>
    <scope>NUCLEOTIDE SEQUENCE [LARGE SCALE GENOMIC DNA]</scope>
    <source>
        <strain evidence="3">PR4 / NBRC 100887</strain>
    </source>
</reference>
<sequence length="401" mass="40931">MVAAYAVAESRVDDFSFSDDGLTSVVITPQWAGATAAVVATVGVALLHRWGRGGLASVFAAVGALVIALPAFVPVSASISVTLNAMGAGTFLAAAAYPTKSHRAAQIALALGVTATTLYFGAADLWRDRVARWSLTLPGDTYPVPSTVPVWILLAATLLVAGVALVARSGQETDDVDTRLVTLGVVLPLAFTALYAWLGSTSTSHGSWVTAVVIAVAVTVALAWRLPQHDARFILAGLAIGAVSISSISFSSDWTWAVPAVGAALALGVAVGWKRPMPQLGLGLLAVTALSGLLDAALTTVAYVFVLPLALGLAVASCMPVAVGAVASGSVLPFTLTLFSVSATFLDPVSQEFGWSTAPLEEHGPAAVTTPIPLTVLAATATIVVAMSTIHLKRVRTAVVT</sequence>
<keyword evidence="1" id="KW-1133">Transmembrane helix</keyword>
<feature type="transmembrane region" description="Helical" evidence="1">
    <location>
        <begin position="180"/>
        <end position="199"/>
    </location>
</feature>
<feature type="transmembrane region" description="Helical" evidence="1">
    <location>
        <begin position="256"/>
        <end position="273"/>
    </location>
</feature>
<feature type="transmembrane region" description="Helical" evidence="1">
    <location>
        <begin position="330"/>
        <end position="346"/>
    </location>
</feature>
<dbReference type="AlphaFoldDB" id="C0ZRE3"/>
<dbReference type="eggNOG" id="ENOG5032F1F">
    <property type="taxonomic scope" value="Bacteria"/>
</dbReference>
<name>C0ZRE3_RHOE4</name>
<organism evidence="2 3">
    <name type="scientific">Rhodococcus erythropolis (strain PR4 / NBRC 100887)</name>
    <dbReference type="NCBI Taxonomy" id="234621"/>
    <lineage>
        <taxon>Bacteria</taxon>
        <taxon>Bacillati</taxon>
        <taxon>Actinomycetota</taxon>
        <taxon>Actinomycetes</taxon>
        <taxon>Mycobacteriales</taxon>
        <taxon>Nocardiaceae</taxon>
        <taxon>Rhodococcus</taxon>
        <taxon>Rhodococcus erythropolis group</taxon>
    </lineage>
</organism>
<dbReference type="Proteomes" id="UP000002204">
    <property type="component" value="Chromosome"/>
</dbReference>
<feature type="transmembrane region" description="Helical" evidence="1">
    <location>
        <begin position="205"/>
        <end position="224"/>
    </location>
</feature>
<feature type="transmembrane region" description="Helical" evidence="1">
    <location>
        <begin position="146"/>
        <end position="168"/>
    </location>
</feature>
<feature type="transmembrane region" description="Helical" evidence="1">
    <location>
        <begin position="104"/>
        <end position="126"/>
    </location>
</feature>
<feature type="transmembrane region" description="Helical" evidence="1">
    <location>
        <begin position="366"/>
        <end position="387"/>
    </location>
</feature>
<gene>
    <name evidence="2" type="ordered locus">RER_09850</name>
</gene>
<accession>C0ZRE3</accession>
<keyword evidence="1" id="KW-0812">Transmembrane</keyword>
<dbReference type="KEGG" id="rer:RER_09850"/>
<protein>
    <submittedName>
        <fullName evidence="2">Hypothetical membrane protein</fullName>
    </submittedName>
</protein>